<name>A0AA95B539_9BACI</name>
<dbReference type="AlphaFoldDB" id="A0AA95B539"/>
<gene>
    <name evidence="2" type="ORF">FZC74_17760</name>
</gene>
<dbReference type="RefSeq" id="WP_148966840.1">
    <property type="nucleotide sequence ID" value="NZ_VTEU01000009.1"/>
</dbReference>
<feature type="transmembrane region" description="Helical" evidence="1">
    <location>
        <begin position="31"/>
        <end position="52"/>
    </location>
</feature>
<evidence type="ECO:0000313" key="3">
    <source>
        <dbReference type="Proteomes" id="UP000323393"/>
    </source>
</evidence>
<keyword evidence="1" id="KW-1133">Transmembrane helix</keyword>
<protein>
    <submittedName>
        <fullName evidence="2">Uncharacterized protein</fullName>
    </submittedName>
</protein>
<sequence length="96" mass="10557">MQMIFILWALLSITTIGSIYGIVVASSTGELIASITFLVLSMIGLLASIHYYMKRSEKKKRSDGWCDCYYCDIPLPGSSGKSNGLDCTDCDCNPFN</sequence>
<dbReference type="EMBL" id="VTEU01000009">
    <property type="protein sequence ID" value="TYS55905.1"/>
    <property type="molecule type" value="Genomic_DNA"/>
</dbReference>
<keyword evidence="1" id="KW-0472">Membrane</keyword>
<comment type="caution">
    <text evidence="2">The sequence shown here is derived from an EMBL/GenBank/DDBJ whole genome shotgun (WGS) entry which is preliminary data.</text>
</comment>
<proteinExistence type="predicted"/>
<evidence type="ECO:0000256" key="1">
    <source>
        <dbReference type="SAM" id="Phobius"/>
    </source>
</evidence>
<evidence type="ECO:0000313" key="2">
    <source>
        <dbReference type="EMBL" id="TYS55905.1"/>
    </source>
</evidence>
<organism evidence="2 3">
    <name type="scientific">Sutcliffiella horikoshii</name>
    <dbReference type="NCBI Taxonomy" id="79883"/>
    <lineage>
        <taxon>Bacteria</taxon>
        <taxon>Bacillati</taxon>
        <taxon>Bacillota</taxon>
        <taxon>Bacilli</taxon>
        <taxon>Bacillales</taxon>
        <taxon>Bacillaceae</taxon>
        <taxon>Sutcliffiella</taxon>
    </lineage>
</organism>
<reference evidence="2 3" key="1">
    <citation type="submission" date="2019-08" db="EMBL/GenBank/DDBJ databases">
        <title>Bacillus genomes from the desert of Cuatro Cienegas, Coahuila.</title>
        <authorList>
            <person name="Olmedo-Alvarez G."/>
        </authorList>
    </citation>
    <scope>NUCLEOTIDE SEQUENCE [LARGE SCALE GENOMIC DNA]</scope>
    <source>
        <strain evidence="2 3">CH88_3T</strain>
    </source>
</reference>
<dbReference type="Proteomes" id="UP000323393">
    <property type="component" value="Unassembled WGS sequence"/>
</dbReference>
<keyword evidence="1" id="KW-0812">Transmembrane</keyword>
<accession>A0AA95B539</accession>